<dbReference type="PANTHER" id="PTHR38011">
    <property type="entry name" value="DIHYDROFOLATE REDUCTASE FAMILY PROTEIN (AFU_ORTHOLOGUE AFUA_8G06820)"/>
    <property type="match status" value="1"/>
</dbReference>
<sequence length="201" mass="21467">MRRLVVIEFITLDGVMQGLGSPDEDRDGGFEHGGWAGPYGDGVLADAAAEGMAGTTAYLFGRRTYDSMAAFWPHLPDTNAMAGHLNATPKYVATRTRTDLTWRNSHVLDGDLPSAVADLLSQGSGTLAVMGSGVLVQDLAAHGLVDGYRLFLHPLLLGTGKRLFRGADRPQRLQLASSTPTTTGVLLLDYSVVRDDAALIR</sequence>
<dbReference type="InterPro" id="IPR002734">
    <property type="entry name" value="RibDG_C"/>
</dbReference>
<feature type="domain" description="Bacterial bifunctional deaminase-reductase C-terminal" evidence="1">
    <location>
        <begin position="7"/>
        <end position="187"/>
    </location>
</feature>
<dbReference type="RefSeq" id="WP_208290146.1">
    <property type="nucleotide sequence ID" value="NZ_CP074404.1"/>
</dbReference>
<gene>
    <name evidence="2" type="ORF">J4035_15050</name>
</gene>
<organism evidence="2 3">
    <name type="scientific">Cellulomonas fengjieae</name>
    <dbReference type="NCBI Taxonomy" id="2819978"/>
    <lineage>
        <taxon>Bacteria</taxon>
        <taxon>Bacillati</taxon>
        <taxon>Actinomycetota</taxon>
        <taxon>Actinomycetes</taxon>
        <taxon>Micrococcales</taxon>
        <taxon>Cellulomonadaceae</taxon>
        <taxon>Cellulomonas</taxon>
    </lineage>
</organism>
<comment type="caution">
    <text evidence="2">The sequence shown here is derived from an EMBL/GenBank/DDBJ whole genome shotgun (WGS) entry which is preliminary data.</text>
</comment>
<dbReference type="EMBL" id="JAGFBM010000009">
    <property type="protein sequence ID" value="MBO3085958.1"/>
    <property type="molecule type" value="Genomic_DNA"/>
</dbReference>
<dbReference type="InterPro" id="IPR024072">
    <property type="entry name" value="DHFR-like_dom_sf"/>
</dbReference>
<dbReference type="Proteomes" id="UP000678317">
    <property type="component" value="Unassembled WGS sequence"/>
</dbReference>
<evidence type="ECO:0000313" key="3">
    <source>
        <dbReference type="Proteomes" id="UP000678317"/>
    </source>
</evidence>
<evidence type="ECO:0000259" key="1">
    <source>
        <dbReference type="Pfam" id="PF01872"/>
    </source>
</evidence>
<dbReference type="PANTHER" id="PTHR38011:SF2">
    <property type="entry name" value="BIFUNCTIONAL DEAMINASE-REDUCTASE DOMAIN PROTEIN"/>
    <property type="match status" value="1"/>
</dbReference>
<proteinExistence type="predicted"/>
<evidence type="ECO:0000313" key="2">
    <source>
        <dbReference type="EMBL" id="MBO3085958.1"/>
    </source>
</evidence>
<dbReference type="Gene3D" id="3.40.430.10">
    <property type="entry name" value="Dihydrofolate Reductase, subunit A"/>
    <property type="match status" value="1"/>
</dbReference>
<protein>
    <submittedName>
        <fullName evidence="2">Dihydrofolate reductase family protein</fullName>
    </submittedName>
</protein>
<keyword evidence="3" id="KW-1185">Reference proteome</keyword>
<reference evidence="2 3" key="1">
    <citation type="submission" date="2021-03" db="EMBL/GenBank/DDBJ databases">
        <title>novel species in genus Cellulomonas.</title>
        <authorList>
            <person name="Zhang G."/>
        </authorList>
    </citation>
    <scope>NUCLEOTIDE SEQUENCE [LARGE SCALE GENOMIC DNA]</scope>
    <source>
        <strain evidence="3">zg-ZUI188</strain>
    </source>
</reference>
<name>A0ABS3SJM9_9CELL</name>
<dbReference type="SUPFAM" id="SSF53597">
    <property type="entry name" value="Dihydrofolate reductase-like"/>
    <property type="match status" value="1"/>
</dbReference>
<accession>A0ABS3SJM9</accession>
<dbReference type="Pfam" id="PF01872">
    <property type="entry name" value="RibD_C"/>
    <property type="match status" value="1"/>
</dbReference>
<dbReference type="InterPro" id="IPR050765">
    <property type="entry name" value="Riboflavin_Biosynth_HTPR"/>
</dbReference>